<proteinExistence type="predicted"/>
<dbReference type="EMBL" id="JAWDJR010000008">
    <property type="protein sequence ID" value="KAK9970374.1"/>
    <property type="molecule type" value="Genomic_DNA"/>
</dbReference>
<feature type="coiled-coil region" evidence="1">
    <location>
        <begin position="29"/>
        <end position="63"/>
    </location>
</feature>
<reference evidence="2 3" key="1">
    <citation type="submission" date="2024-05" db="EMBL/GenBank/DDBJ databases">
        <title>A high-quality chromosomal-level genome assembly of Topmouth culter (Culter alburnus).</title>
        <authorList>
            <person name="Zhao H."/>
        </authorList>
    </citation>
    <scope>NUCLEOTIDE SEQUENCE [LARGE SCALE GENOMIC DNA]</scope>
    <source>
        <strain evidence="2">CATC2023</strain>
        <tissue evidence="2">Muscle</tissue>
    </source>
</reference>
<comment type="caution">
    <text evidence="2">The sequence shown here is derived from an EMBL/GenBank/DDBJ whole genome shotgun (WGS) entry which is preliminary data.</text>
</comment>
<evidence type="ECO:0000313" key="3">
    <source>
        <dbReference type="Proteomes" id="UP001479290"/>
    </source>
</evidence>
<evidence type="ECO:0000313" key="2">
    <source>
        <dbReference type="EMBL" id="KAK9970374.1"/>
    </source>
</evidence>
<organism evidence="2 3">
    <name type="scientific">Culter alburnus</name>
    <name type="common">Topmouth culter</name>
    <dbReference type="NCBI Taxonomy" id="194366"/>
    <lineage>
        <taxon>Eukaryota</taxon>
        <taxon>Metazoa</taxon>
        <taxon>Chordata</taxon>
        <taxon>Craniata</taxon>
        <taxon>Vertebrata</taxon>
        <taxon>Euteleostomi</taxon>
        <taxon>Actinopterygii</taxon>
        <taxon>Neopterygii</taxon>
        <taxon>Teleostei</taxon>
        <taxon>Ostariophysi</taxon>
        <taxon>Cypriniformes</taxon>
        <taxon>Xenocyprididae</taxon>
        <taxon>Xenocypridinae</taxon>
        <taxon>Culter</taxon>
    </lineage>
</organism>
<name>A0AAW2A9U1_CULAL</name>
<protein>
    <submittedName>
        <fullName evidence="2">Uncharacterized protein</fullName>
    </submittedName>
</protein>
<gene>
    <name evidence="2" type="ORF">ABG768_026321</name>
</gene>
<keyword evidence="3" id="KW-1185">Reference proteome</keyword>
<keyword evidence="1" id="KW-0175">Coiled coil</keyword>
<dbReference type="AlphaFoldDB" id="A0AAW2A9U1"/>
<dbReference type="Proteomes" id="UP001479290">
    <property type="component" value="Unassembled WGS sequence"/>
</dbReference>
<sequence length="118" mass="13624">MSLSVKSYWPLLHLLDQGTECTLISRRKCNDQAQKRKALEDDIEDLEKKKRILVQLSTSLQKDADQLAEEAEGKAGTLIAHLITKSNTRRKRYKEKTNELQQIETELDTKGKELRSIQ</sequence>
<accession>A0AAW2A9U1</accession>
<evidence type="ECO:0000256" key="1">
    <source>
        <dbReference type="SAM" id="Coils"/>
    </source>
</evidence>